<keyword evidence="3" id="KW-1185">Reference proteome</keyword>
<comment type="caution">
    <text evidence="2">The sequence shown here is derived from an EMBL/GenBank/DDBJ whole genome shotgun (WGS) entry which is preliminary data.</text>
</comment>
<protein>
    <submittedName>
        <fullName evidence="2">Uncharacterized protein</fullName>
    </submittedName>
</protein>
<evidence type="ECO:0000313" key="3">
    <source>
        <dbReference type="Proteomes" id="UP000076837"/>
    </source>
</evidence>
<feature type="compositionally biased region" description="Basic and acidic residues" evidence="1">
    <location>
        <begin position="1"/>
        <end position="11"/>
    </location>
</feature>
<dbReference type="OrthoDB" id="10503901at2759"/>
<gene>
    <name evidence="2" type="ORF">ST47_g9154</name>
</gene>
<dbReference type="Proteomes" id="UP000076837">
    <property type="component" value="Unassembled WGS sequence"/>
</dbReference>
<name>A0A162Y155_DIDRA</name>
<feature type="region of interest" description="Disordered" evidence="1">
    <location>
        <begin position="1"/>
        <end position="44"/>
    </location>
</feature>
<evidence type="ECO:0000313" key="2">
    <source>
        <dbReference type="EMBL" id="KZM19778.1"/>
    </source>
</evidence>
<organism evidence="2 3">
    <name type="scientific">Didymella rabiei</name>
    <name type="common">Chickpea ascochyta blight fungus</name>
    <name type="synonym">Mycosphaerella rabiei</name>
    <dbReference type="NCBI Taxonomy" id="5454"/>
    <lineage>
        <taxon>Eukaryota</taxon>
        <taxon>Fungi</taxon>
        <taxon>Dikarya</taxon>
        <taxon>Ascomycota</taxon>
        <taxon>Pezizomycotina</taxon>
        <taxon>Dothideomycetes</taxon>
        <taxon>Pleosporomycetidae</taxon>
        <taxon>Pleosporales</taxon>
        <taxon>Pleosporineae</taxon>
        <taxon>Didymellaceae</taxon>
        <taxon>Ascochyta</taxon>
    </lineage>
</organism>
<evidence type="ECO:0000256" key="1">
    <source>
        <dbReference type="SAM" id="MobiDB-lite"/>
    </source>
</evidence>
<sequence length="78" mass="8516">MSEQHPKKPEARPAGAPPNRNDVFNPTDDKQKRDAASADEGKISIWDALKDKGNAARRKSMQFLGLDAAGKRDGGKEQ</sequence>
<dbReference type="EMBL" id="JYNV01000290">
    <property type="protein sequence ID" value="KZM19778.1"/>
    <property type="molecule type" value="Genomic_DNA"/>
</dbReference>
<dbReference type="AlphaFoldDB" id="A0A162Y155"/>
<proteinExistence type="predicted"/>
<reference evidence="2 3" key="1">
    <citation type="journal article" date="2016" name="Sci. Rep.">
        <title>Draft genome sequencing and secretome analysis of fungal phytopathogen Ascochyta rabiei provides insight into the necrotrophic effector repertoire.</title>
        <authorList>
            <person name="Verma S."/>
            <person name="Gazara R.K."/>
            <person name="Nizam S."/>
            <person name="Parween S."/>
            <person name="Chattopadhyay D."/>
            <person name="Verma P.K."/>
        </authorList>
    </citation>
    <scope>NUCLEOTIDE SEQUENCE [LARGE SCALE GENOMIC DNA]</scope>
    <source>
        <strain evidence="2 3">ArDII</strain>
    </source>
</reference>
<feature type="compositionally biased region" description="Basic and acidic residues" evidence="1">
    <location>
        <begin position="27"/>
        <end position="44"/>
    </location>
</feature>
<accession>A0A162Y155</accession>